<evidence type="ECO:0000313" key="1">
    <source>
        <dbReference type="EMBL" id="WZN38397.1"/>
    </source>
</evidence>
<evidence type="ECO:0000313" key="2">
    <source>
        <dbReference type="Proteomes" id="UP001470586"/>
    </source>
</evidence>
<accession>A0ABZ2YGL2</accession>
<name>A0ABZ2YGL2_9MOLU</name>
<gene>
    <name evidence="1" type="ORF">M33023_02090</name>
</gene>
<dbReference type="EMBL" id="CP128397">
    <property type="protein sequence ID" value="WZN38397.1"/>
    <property type="molecule type" value="Genomic_DNA"/>
</dbReference>
<sequence>MGTISNDVKDLNKSKQLIIKFMSKLRYEYKKCLIKQKLKKHIVNKYLTKFKYFIASRLQFKGVWYFHIMFNIDLLSVFLDTLIK</sequence>
<organism evidence="1 2">
    <name type="scientific">Candidatus Phytoplasma asteris</name>
    <dbReference type="NCBI Taxonomy" id="85620"/>
    <lineage>
        <taxon>Bacteria</taxon>
        <taxon>Bacillati</taxon>
        <taxon>Mycoplasmatota</taxon>
        <taxon>Mollicutes</taxon>
        <taxon>Acholeplasmatales</taxon>
        <taxon>Acholeplasmataceae</taxon>
        <taxon>Candidatus Phytoplasma</taxon>
        <taxon>16SrI (Aster yellows group)</taxon>
    </lineage>
</organism>
<keyword evidence="2" id="KW-1185">Reference proteome</keyword>
<proteinExistence type="predicted"/>
<reference evidence="1" key="1">
    <citation type="submission" date="2023-06" db="EMBL/GenBank/DDBJ databases">
        <title>Complete Genome of Candidatus Phytoplasma asteris M33.</title>
        <authorList>
            <person name="Toth R."/>
            <person name="Ilic A.-M."/>
            <person name="Huettel B."/>
            <person name="Duduk B."/>
            <person name="Kube M."/>
        </authorList>
    </citation>
    <scope>NUCLEOTIDE SEQUENCE [LARGE SCALE GENOMIC DNA]</scope>
    <source>
        <strain evidence="1">M33</strain>
    </source>
</reference>
<protein>
    <submittedName>
        <fullName evidence="1">Uncharacterized protein</fullName>
    </submittedName>
</protein>
<dbReference type="Proteomes" id="UP001470586">
    <property type="component" value="Chromosome"/>
</dbReference>